<reference evidence="1 2" key="1">
    <citation type="submission" date="2024-02" db="EMBL/GenBank/DDBJ databases">
        <authorList>
            <person name="Chen Y."/>
            <person name="Shah S."/>
            <person name="Dougan E. K."/>
            <person name="Thang M."/>
            <person name="Chan C."/>
        </authorList>
    </citation>
    <scope>NUCLEOTIDE SEQUENCE [LARGE SCALE GENOMIC DNA]</scope>
</reference>
<evidence type="ECO:0000313" key="2">
    <source>
        <dbReference type="Proteomes" id="UP001642464"/>
    </source>
</evidence>
<protein>
    <submittedName>
        <fullName evidence="1">ZnF_CDGSH domain-containing protein</fullName>
    </submittedName>
</protein>
<dbReference type="EMBL" id="CAXAMM010013247">
    <property type="protein sequence ID" value="CAK9030875.1"/>
    <property type="molecule type" value="Genomic_DNA"/>
</dbReference>
<sequence length="697" mass="77651">MALCGGSWDPHNPIYDFIDMEDESFNLRDVVKANVMYDFVVWDPMAVHKHALSAAAIPIKQACGPTGGGETGNWNAVHMVGEFMEAAGDIVKCLTFDAYGTHLYARRLLLGQVEGMNEDVIKDIPWFRELLYTPLPPHKLPRLPLQLCQHRQDHIWCMAGPCHAHKNSAGQLQSCLRVLYYGDFWADVSGTSSHGMPPAALSRVEAMSDHMNAIIYNPFFLVDSIDCRAAHSQVPWSLQGATIHNVVIAMCIAPSVHKEMSLMHRCEVSLTGFIALDLFRLLSDRKCAAWGLPKGSLFSAAQTCTNLQAVALGTISICLTKPVWFSPWKRGSCRFQLCCEKALESALRLAAFCSKESMESLEATYRKVCESNGDICDLNTLTLDDDEVGPGDEDSAGPDLCAELLSQIPVDSSFVADNKKADDSMGNDEATEDVQVDLSNLPDQEQMKTLIFKENVLEPFRMETSRSPNSKVDLDHLPETLDEALRMKGDTFNSLWRLAVRLRSARGGCDTSFLSNPKSFRKASKGLNWHQYNEHVIASLNLEKLDPVYRARASRLDKWRELSERARKELLLPEAPPERLMPGNVILFHVPQTSEVDIGMVITVWKGVKKPKVHPGEVPINSVAAFRAVVMEMVDTEDATRWRCHARSICTVVRPQALVAILDVEKCLLSMLNSIKSSARAFCKGLIFFLSCLYLFG</sequence>
<comment type="caution">
    <text evidence="1">The sequence shown here is derived from an EMBL/GenBank/DDBJ whole genome shotgun (WGS) entry which is preliminary data.</text>
</comment>
<proteinExistence type="predicted"/>
<keyword evidence="2" id="KW-1185">Reference proteome</keyword>
<evidence type="ECO:0000313" key="1">
    <source>
        <dbReference type="EMBL" id="CAK9030875.1"/>
    </source>
</evidence>
<gene>
    <name evidence="1" type="ORF">SCF082_LOCUS19384</name>
</gene>
<organism evidence="1 2">
    <name type="scientific">Durusdinium trenchii</name>
    <dbReference type="NCBI Taxonomy" id="1381693"/>
    <lineage>
        <taxon>Eukaryota</taxon>
        <taxon>Sar</taxon>
        <taxon>Alveolata</taxon>
        <taxon>Dinophyceae</taxon>
        <taxon>Suessiales</taxon>
        <taxon>Symbiodiniaceae</taxon>
        <taxon>Durusdinium</taxon>
    </lineage>
</organism>
<accession>A0ABP0KXB1</accession>
<name>A0ABP0KXB1_9DINO</name>
<dbReference type="Proteomes" id="UP001642464">
    <property type="component" value="Unassembled WGS sequence"/>
</dbReference>